<dbReference type="NCBIfam" id="TIGR01444">
    <property type="entry name" value="fkbM_fam"/>
    <property type="match status" value="2"/>
</dbReference>
<evidence type="ECO:0000256" key="1">
    <source>
        <dbReference type="SAM" id="Phobius"/>
    </source>
</evidence>
<dbReference type="Gene3D" id="3.40.50.150">
    <property type="entry name" value="Vaccinia Virus protein VP39"/>
    <property type="match status" value="2"/>
</dbReference>
<dbReference type="Pfam" id="PF05050">
    <property type="entry name" value="Methyltransf_21"/>
    <property type="match status" value="2"/>
</dbReference>
<dbReference type="GO" id="GO:0005789">
    <property type="term" value="C:endoplasmic reticulum membrane"/>
    <property type="evidence" value="ECO:0007669"/>
    <property type="project" value="TreeGrafter"/>
</dbReference>
<feature type="transmembrane region" description="Helical" evidence="1">
    <location>
        <begin position="162"/>
        <end position="182"/>
    </location>
</feature>
<keyword evidence="1" id="KW-1133">Transmembrane helix</keyword>
<name>A0A8W8N470_MAGGI</name>
<protein>
    <recommendedName>
        <fullName evidence="2">Methyltransferase FkbM domain-containing protein</fullName>
    </recommendedName>
</protein>
<dbReference type="InterPro" id="IPR029063">
    <property type="entry name" value="SAM-dependent_MTases_sf"/>
</dbReference>
<feature type="domain" description="Methyltransferase FkbM" evidence="2">
    <location>
        <begin position="254"/>
        <end position="423"/>
    </location>
</feature>
<keyword evidence="1" id="KW-0472">Membrane</keyword>
<evidence type="ECO:0000313" key="4">
    <source>
        <dbReference type="Proteomes" id="UP000005408"/>
    </source>
</evidence>
<dbReference type="PANTHER" id="PTHR34009:SF2">
    <property type="entry name" value="PROTEIN STAR"/>
    <property type="match status" value="1"/>
</dbReference>
<evidence type="ECO:0000259" key="2">
    <source>
        <dbReference type="Pfam" id="PF05050"/>
    </source>
</evidence>
<dbReference type="GO" id="GO:0005886">
    <property type="term" value="C:plasma membrane"/>
    <property type="evidence" value="ECO:0007669"/>
    <property type="project" value="TreeGrafter"/>
</dbReference>
<sequence>MVAVVIVCEEIDTRKLLFFGKTLPFGLRCPAEKKNLTRLMSFTLGLSDKQKGSIPDILTILHLYDLADYLQDWLDKPFHASFYLARFCLVRSRKKRRYVKKLLRPTRKRRTLQHKGILCWDGYIRFTLTFTRVSGRIPVLLKSKACEKTPFSARGQRMRRQWNTKSIIIILVCTGFALWVIFREHDVDRRTNQKRESVKFIDLIHIPNTKLQKYLLQPYGKIQNIENKDRHYSQVKQDEVVYEILQKKGGFFLDIGAHDGQFMSNTLWLERQHDWTGLLIEANPELCKSIDKLKRNAWRLCACLSNTQDSVSFIKGGGVGGIADNIDEHHMKMLDRKNKITVPCFALEQILKTIGVNHIDFYSLDVEGAEMVILNSMKSGLKDGVYTVDVWAIEYRVWDGKQIVVEKSKENLNALRKYFHELGGYFEHSQLSTDSNNKDGYALDVVFVRTSQWCSTREKFPNGTNCLRKDKTSLIKDYLLPPHPYQEVKDADKRYSQANQDQVVYDIVQKESGFFVDIGAHDGQFLSNSLWLERQHMWTGLLIEANPDLCRKIDKLKRHAWRLCACLSSTLEKVTFIKGDTVGGVESHIDKHHIKMLNRTDKVTVPCFSLEDALNVIKTYHIDFYSLDVEGAEMAVLESLRDGLKSHRFTVDVWSIEYRVWDGKQVVYENSLENLNSLRRYFKEIGGYSEYSQLSNDKNINDGYALDVVFVRNEMYCKRHDELPDGTACTF</sequence>
<keyword evidence="4" id="KW-1185">Reference proteome</keyword>
<proteinExistence type="predicted"/>
<accession>A0A8W8N470</accession>
<dbReference type="GO" id="GO:0016197">
    <property type="term" value="P:endosomal transport"/>
    <property type="evidence" value="ECO:0007669"/>
    <property type="project" value="TreeGrafter"/>
</dbReference>
<dbReference type="PANTHER" id="PTHR34009">
    <property type="entry name" value="PROTEIN STAR"/>
    <property type="match status" value="1"/>
</dbReference>
<dbReference type="InterPro" id="IPR006342">
    <property type="entry name" value="FkbM_mtfrase"/>
</dbReference>
<dbReference type="GO" id="GO:0031902">
    <property type="term" value="C:late endosome membrane"/>
    <property type="evidence" value="ECO:0007669"/>
    <property type="project" value="TreeGrafter"/>
</dbReference>
<dbReference type="EnsemblMetazoa" id="G4270.6">
    <property type="protein sequence ID" value="G4270.6:cds"/>
    <property type="gene ID" value="G4270"/>
</dbReference>
<organism evidence="3 4">
    <name type="scientific">Magallana gigas</name>
    <name type="common">Pacific oyster</name>
    <name type="synonym">Crassostrea gigas</name>
    <dbReference type="NCBI Taxonomy" id="29159"/>
    <lineage>
        <taxon>Eukaryota</taxon>
        <taxon>Metazoa</taxon>
        <taxon>Spiralia</taxon>
        <taxon>Lophotrochozoa</taxon>
        <taxon>Mollusca</taxon>
        <taxon>Bivalvia</taxon>
        <taxon>Autobranchia</taxon>
        <taxon>Pteriomorphia</taxon>
        <taxon>Ostreida</taxon>
        <taxon>Ostreoidea</taxon>
        <taxon>Ostreidae</taxon>
        <taxon>Magallana</taxon>
    </lineage>
</organism>
<dbReference type="SUPFAM" id="SSF53335">
    <property type="entry name" value="S-adenosyl-L-methionine-dependent methyltransferases"/>
    <property type="match status" value="2"/>
</dbReference>
<keyword evidence="1" id="KW-0812">Transmembrane</keyword>
<reference evidence="3" key="1">
    <citation type="submission" date="2022-08" db="UniProtKB">
        <authorList>
            <consortium name="EnsemblMetazoa"/>
        </authorList>
    </citation>
    <scope>IDENTIFICATION</scope>
    <source>
        <strain evidence="3">05x7-T-G4-1.051#20</strain>
    </source>
</reference>
<dbReference type="GO" id="GO:0006888">
    <property type="term" value="P:endoplasmic reticulum to Golgi vesicle-mediated transport"/>
    <property type="evidence" value="ECO:0007669"/>
    <property type="project" value="TreeGrafter"/>
</dbReference>
<dbReference type="GO" id="GO:0005794">
    <property type="term" value="C:Golgi apparatus"/>
    <property type="evidence" value="ECO:0007669"/>
    <property type="project" value="TreeGrafter"/>
</dbReference>
<dbReference type="AlphaFoldDB" id="A0A8W8N470"/>
<dbReference type="InterPro" id="IPR053202">
    <property type="entry name" value="EGF_Rcpt_Signaling_Reg"/>
</dbReference>
<dbReference type="Proteomes" id="UP000005408">
    <property type="component" value="Unassembled WGS sequence"/>
</dbReference>
<evidence type="ECO:0000313" key="3">
    <source>
        <dbReference type="EnsemblMetazoa" id="G4270.6:cds"/>
    </source>
</evidence>
<feature type="domain" description="Methyltransferase FkbM" evidence="2">
    <location>
        <begin position="517"/>
        <end position="659"/>
    </location>
</feature>